<protein>
    <recommendedName>
        <fullName evidence="1">Polysaccharide pyruvyl transferase domain-containing protein</fullName>
    </recommendedName>
</protein>
<dbReference type="EMBL" id="MHKK01000061">
    <property type="protein sequence ID" value="OGY88576.1"/>
    <property type="molecule type" value="Genomic_DNA"/>
</dbReference>
<evidence type="ECO:0000259" key="1">
    <source>
        <dbReference type="Pfam" id="PF04230"/>
    </source>
</evidence>
<sequence>MTIAHLHVADTKNRGDVAIVLAVQELLRKKFPRCRILDIPLDHLKKGLSRAEIATINRSAFALIGGGGIYYRYFLPFDYRSIHAITTPIVLFGVGYIRELGARPLAHREIRSVIALNQAAALSSVRDDYTKAWLVRHGVPSRTVQVIGDPAALLSEQKPQHFSRSGTIRVGVNLNYSGWLGFGRYQEHIIKSYNEVIRYFESRGASIFYLQHHPDERRIYPQLAAKKMQVVFRAPREQKYIYGTMDMIIGMMLHSVVLAFGAGTPIVTVGYDLRNTSFVRFIKHPELVIRADQLSSKSLLLLAQTVYRRRAAYRTDFSKRKKMITRAHATFLKKIQELIV</sequence>
<dbReference type="AlphaFoldDB" id="A0A1G2BIQ7"/>
<dbReference type="Proteomes" id="UP000177817">
    <property type="component" value="Unassembled WGS sequence"/>
</dbReference>
<evidence type="ECO:0000313" key="3">
    <source>
        <dbReference type="Proteomes" id="UP000177817"/>
    </source>
</evidence>
<gene>
    <name evidence="2" type="ORF">A2677_01345</name>
</gene>
<feature type="domain" description="Polysaccharide pyruvyl transferase" evidence="1">
    <location>
        <begin position="13"/>
        <end position="272"/>
    </location>
</feature>
<name>A0A1G2BIQ7_9BACT</name>
<dbReference type="PANTHER" id="PTHR36836:SF1">
    <property type="entry name" value="COLANIC ACID BIOSYNTHESIS PROTEIN WCAK"/>
    <property type="match status" value="1"/>
</dbReference>
<proteinExistence type="predicted"/>
<reference evidence="2 3" key="1">
    <citation type="journal article" date="2016" name="Nat. Commun.">
        <title>Thousands of microbial genomes shed light on interconnected biogeochemical processes in an aquifer system.</title>
        <authorList>
            <person name="Anantharaman K."/>
            <person name="Brown C.T."/>
            <person name="Hug L.A."/>
            <person name="Sharon I."/>
            <person name="Castelle C.J."/>
            <person name="Probst A.J."/>
            <person name="Thomas B.C."/>
            <person name="Singh A."/>
            <person name="Wilkins M.J."/>
            <person name="Karaoz U."/>
            <person name="Brodie E.L."/>
            <person name="Williams K.H."/>
            <person name="Hubbard S.S."/>
            <person name="Banfield J.F."/>
        </authorList>
    </citation>
    <scope>NUCLEOTIDE SEQUENCE [LARGE SCALE GENOMIC DNA]</scope>
</reference>
<accession>A0A1G2BIQ7</accession>
<comment type="caution">
    <text evidence="2">The sequence shown here is derived from an EMBL/GenBank/DDBJ whole genome shotgun (WGS) entry which is preliminary data.</text>
</comment>
<dbReference type="PANTHER" id="PTHR36836">
    <property type="entry name" value="COLANIC ACID BIOSYNTHESIS PROTEIN WCAK"/>
    <property type="match status" value="1"/>
</dbReference>
<dbReference type="InterPro" id="IPR007345">
    <property type="entry name" value="Polysacch_pyruvyl_Trfase"/>
</dbReference>
<evidence type="ECO:0000313" key="2">
    <source>
        <dbReference type="EMBL" id="OGY88576.1"/>
    </source>
</evidence>
<organism evidence="2 3">
    <name type="scientific">Candidatus Komeilibacteria bacterium RIFCSPHIGHO2_01_FULL_52_14</name>
    <dbReference type="NCBI Taxonomy" id="1798549"/>
    <lineage>
        <taxon>Bacteria</taxon>
        <taxon>Candidatus Komeiliibacteriota</taxon>
    </lineage>
</organism>
<dbReference type="Pfam" id="PF04230">
    <property type="entry name" value="PS_pyruv_trans"/>
    <property type="match status" value="1"/>
</dbReference>